<comment type="subcellular location">
    <subcellularLocation>
        <location evidence="3">Cytoplasm</location>
    </subcellularLocation>
</comment>
<dbReference type="PANTHER" id="PTHR23305">
    <property type="entry name" value="OBG GTPASE FAMILY"/>
    <property type="match status" value="1"/>
</dbReference>
<organism evidence="6 7">
    <name type="scientific">Chrysochromulina tobinii</name>
    <dbReference type="NCBI Taxonomy" id="1460289"/>
    <lineage>
        <taxon>Eukaryota</taxon>
        <taxon>Haptista</taxon>
        <taxon>Haptophyta</taxon>
        <taxon>Prymnesiophyceae</taxon>
        <taxon>Prymnesiales</taxon>
        <taxon>Chrysochromulinaceae</taxon>
        <taxon>Chrysochromulina</taxon>
    </lineage>
</organism>
<dbReference type="Proteomes" id="UP000037460">
    <property type="component" value="Unassembled WGS sequence"/>
</dbReference>
<dbReference type="Pfam" id="PF06071">
    <property type="entry name" value="YchF-GTPase_C"/>
    <property type="match status" value="1"/>
</dbReference>
<dbReference type="GO" id="GO:0005737">
    <property type="term" value="C:cytoplasm"/>
    <property type="evidence" value="ECO:0007669"/>
    <property type="project" value="UniProtKB-SubCell"/>
</dbReference>
<dbReference type="OrthoDB" id="424823at2759"/>
<reference evidence="7" key="1">
    <citation type="journal article" date="2015" name="PLoS Genet.">
        <title>Genome Sequence and Transcriptome Analyses of Chrysochromulina tobin: Metabolic Tools for Enhanced Algal Fitness in the Prominent Order Prymnesiales (Haptophyceae).</title>
        <authorList>
            <person name="Hovde B.T."/>
            <person name="Deodato C.R."/>
            <person name="Hunsperger H.M."/>
            <person name="Ryken S.A."/>
            <person name="Yost W."/>
            <person name="Jha R.K."/>
            <person name="Patterson J."/>
            <person name="Monnat R.J. Jr."/>
            <person name="Barlow S.B."/>
            <person name="Starkenburg S.R."/>
            <person name="Cattolico R.A."/>
        </authorList>
    </citation>
    <scope>NUCLEOTIDE SEQUENCE</scope>
    <source>
        <strain evidence="7">CCMP291</strain>
    </source>
</reference>
<feature type="binding site" evidence="3">
    <location>
        <position position="234"/>
    </location>
    <ligand>
        <name>ATP</name>
        <dbReference type="ChEBI" id="CHEBI:30616"/>
    </ligand>
</feature>
<dbReference type="AlphaFoldDB" id="A0A0M0JAW4"/>
<dbReference type="InterPro" id="IPR027417">
    <property type="entry name" value="P-loop_NTPase"/>
</dbReference>
<dbReference type="PANTHER" id="PTHR23305:SF11">
    <property type="entry name" value="OBG-LIKE ATPASE 1"/>
    <property type="match status" value="1"/>
</dbReference>
<dbReference type="HAMAP" id="MF_00944">
    <property type="entry name" value="YchF_OLA1_ATPase"/>
    <property type="match status" value="1"/>
</dbReference>
<keyword evidence="3" id="KW-0378">Hydrolase</keyword>
<dbReference type="InterPro" id="IPR012675">
    <property type="entry name" value="Beta-grasp_dom_sf"/>
</dbReference>
<dbReference type="FunFam" id="3.10.20.30:FF:000001">
    <property type="entry name" value="Ribosome-binding ATPase YchF"/>
    <property type="match status" value="1"/>
</dbReference>
<dbReference type="EMBL" id="JWZX01003174">
    <property type="protein sequence ID" value="KOO23625.1"/>
    <property type="molecule type" value="Genomic_DNA"/>
</dbReference>
<feature type="domain" description="OBG-type G" evidence="5">
    <location>
        <begin position="22"/>
        <end position="286"/>
    </location>
</feature>
<dbReference type="InterPro" id="IPR041706">
    <property type="entry name" value="YchF_N"/>
</dbReference>
<dbReference type="Gene3D" id="3.10.20.30">
    <property type="match status" value="1"/>
</dbReference>
<evidence type="ECO:0000256" key="3">
    <source>
        <dbReference type="HAMAP-Rule" id="MF_03167"/>
    </source>
</evidence>
<dbReference type="InterPro" id="IPR004396">
    <property type="entry name" value="ATPase_YchF/OLA1"/>
</dbReference>
<dbReference type="InterPro" id="IPR006073">
    <property type="entry name" value="GTP-bd"/>
</dbReference>
<keyword evidence="3" id="KW-0963">Cytoplasm</keyword>
<dbReference type="GO" id="GO:0016887">
    <property type="term" value="F:ATP hydrolysis activity"/>
    <property type="evidence" value="ECO:0007669"/>
    <property type="project" value="UniProtKB-UniRule"/>
</dbReference>
<proteinExistence type="inferred from homology"/>
<feature type="region of interest" description="Disordered" evidence="4">
    <location>
        <begin position="1"/>
        <end position="20"/>
    </location>
</feature>
<dbReference type="PIRSF" id="PIRSF006641">
    <property type="entry name" value="CHP00092"/>
    <property type="match status" value="1"/>
</dbReference>
<dbReference type="SUPFAM" id="SSF81271">
    <property type="entry name" value="TGS-like"/>
    <property type="match status" value="1"/>
</dbReference>
<accession>A0A0M0JAW4</accession>
<dbReference type="FunFam" id="1.10.150.300:FF:000001">
    <property type="entry name" value="Ribosome-binding ATPase YchF"/>
    <property type="match status" value="1"/>
</dbReference>
<dbReference type="NCBIfam" id="TIGR00092">
    <property type="entry name" value="redox-regulated ATPase YchF"/>
    <property type="match status" value="1"/>
</dbReference>
<comment type="subunit">
    <text evidence="3">Monomer.</text>
</comment>
<comment type="similarity">
    <text evidence="3">Belongs to the TRAFAC class OBG-HflX-like GTPase superfamily. OBG GTPase family. YchF/OLA1 subfamily.</text>
</comment>
<keyword evidence="7" id="KW-1185">Reference proteome</keyword>
<dbReference type="InterPro" id="IPR012676">
    <property type="entry name" value="TGS-like"/>
</dbReference>
<feature type="binding site" evidence="3">
    <location>
        <begin position="31"/>
        <end position="36"/>
    </location>
    <ligand>
        <name>ATP</name>
        <dbReference type="ChEBI" id="CHEBI:30616"/>
    </ligand>
</feature>
<dbReference type="GO" id="GO:0005524">
    <property type="term" value="F:ATP binding"/>
    <property type="evidence" value="ECO:0007669"/>
    <property type="project" value="UniProtKB-UniRule"/>
</dbReference>
<dbReference type="Gene3D" id="1.10.150.300">
    <property type="entry name" value="TGS-like domain"/>
    <property type="match status" value="1"/>
</dbReference>
<dbReference type="SUPFAM" id="SSF52540">
    <property type="entry name" value="P-loop containing nucleoside triphosphate hydrolases"/>
    <property type="match status" value="1"/>
</dbReference>
<gene>
    <name evidence="6" type="ORF">Ctob_007739</name>
</gene>
<evidence type="ECO:0000313" key="7">
    <source>
        <dbReference type="Proteomes" id="UP000037460"/>
    </source>
</evidence>
<comment type="caution">
    <text evidence="6">The sequence shown here is derived from an EMBL/GenBank/DDBJ whole genome shotgun (WGS) entry which is preliminary data.</text>
</comment>
<dbReference type="InterPro" id="IPR013029">
    <property type="entry name" value="YchF_C"/>
</dbReference>
<dbReference type="CDD" id="cd04867">
    <property type="entry name" value="TGS_YchF_OLA1"/>
    <property type="match status" value="1"/>
</dbReference>
<name>A0A0M0JAW4_9EUKA</name>
<dbReference type="InterPro" id="IPR031167">
    <property type="entry name" value="G_OBG"/>
</dbReference>
<sequence>MPPKKADAPPPRALLGRPTNNVKAGMVGMPNVGKSTTFNLMCKMSVPAENFPFCTIDPTEARVAVPDADFDELVEKLQPKAAVPAFLTCFDIAGLVKGAAEGAGLGNAFLSHISQVDAIFHVVRTFETTADGEAAIHVEDTVDPVRDLEIIREELRLKDVAAIDKELGPLRKEVARDGKNKEKKDRLDGMEKIYDWVAVQKKEARFGDWSSKEIDYVNDLHLLTSKPALHLINLSQEDFLRKKNKWLAKIKEWVEANRPGEKMVLYSAAMEQKLVDMDEDARKKFLEENQTKSQMGKIVVDGYHTLQLIFYFTSGPDEVRAWTIRNGWMAPKAAGVIHSDFERGFIKAEVYNFKDWKENGCSEAAVKEAGKYRQEGKNYVVQDKDIIFFKFNVTADAKKK</sequence>
<protein>
    <recommendedName>
        <fullName evidence="3">Obg-like ATPase 1</fullName>
    </recommendedName>
</protein>
<keyword evidence="1 3" id="KW-0547">Nucleotide-binding</keyword>
<evidence type="ECO:0000256" key="1">
    <source>
        <dbReference type="ARBA" id="ARBA00022741"/>
    </source>
</evidence>
<dbReference type="GO" id="GO:0043023">
    <property type="term" value="F:ribosomal large subunit binding"/>
    <property type="evidence" value="ECO:0007669"/>
    <property type="project" value="UniProtKB-UniRule"/>
</dbReference>
<dbReference type="Gene3D" id="3.40.50.300">
    <property type="entry name" value="P-loop containing nucleotide triphosphate hydrolases"/>
    <property type="match status" value="1"/>
</dbReference>
<evidence type="ECO:0000256" key="4">
    <source>
        <dbReference type="SAM" id="MobiDB-lite"/>
    </source>
</evidence>
<evidence type="ECO:0000313" key="6">
    <source>
        <dbReference type="EMBL" id="KOO23625.1"/>
    </source>
</evidence>
<dbReference type="GO" id="GO:0005525">
    <property type="term" value="F:GTP binding"/>
    <property type="evidence" value="ECO:0007669"/>
    <property type="project" value="InterPro"/>
</dbReference>
<dbReference type="CDD" id="cd01900">
    <property type="entry name" value="YchF"/>
    <property type="match status" value="1"/>
</dbReference>
<comment type="function">
    <text evidence="3">Hydrolyzes ATP, and can also hydrolyze GTP with lower efficiency. Has lower affinity for GTP.</text>
</comment>
<dbReference type="Pfam" id="PF01926">
    <property type="entry name" value="MMR_HSR1"/>
    <property type="match status" value="1"/>
</dbReference>
<dbReference type="PRINTS" id="PR00326">
    <property type="entry name" value="GTP1OBG"/>
</dbReference>
<evidence type="ECO:0000259" key="5">
    <source>
        <dbReference type="PROSITE" id="PS51710"/>
    </source>
</evidence>
<dbReference type="InterPro" id="IPR023192">
    <property type="entry name" value="TGS-like_dom_sf"/>
</dbReference>
<keyword evidence="2 3" id="KW-0067">ATP-binding</keyword>
<evidence type="ECO:0000256" key="2">
    <source>
        <dbReference type="ARBA" id="ARBA00022840"/>
    </source>
</evidence>
<dbReference type="PROSITE" id="PS51710">
    <property type="entry name" value="G_OBG"/>
    <property type="match status" value="1"/>
</dbReference>